<dbReference type="Pfam" id="PF13749">
    <property type="entry name" value="HATPase_c_4"/>
    <property type="match status" value="1"/>
</dbReference>
<dbReference type="Gene3D" id="3.30.565.60">
    <property type="match status" value="1"/>
</dbReference>
<dbReference type="PANTHER" id="PTHR30595">
    <property type="entry name" value="GLPR-RELATED TRANSCRIPTIONAL REPRESSOR"/>
    <property type="match status" value="1"/>
</dbReference>
<dbReference type="PANTHER" id="PTHR30595:SF6">
    <property type="entry name" value="SCHLAFEN ALBA-2 DOMAIN-CONTAINING PROTEIN"/>
    <property type="match status" value="1"/>
</dbReference>
<evidence type="ECO:0000313" key="3">
    <source>
        <dbReference type="EMBL" id="KGN82949.1"/>
    </source>
</evidence>
<dbReference type="OrthoDB" id="1120869at2"/>
<dbReference type="Proteomes" id="UP000030125">
    <property type="component" value="Unassembled WGS sequence"/>
</dbReference>
<reference evidence="3 4" key="1">
    <citation type="submission" date="2014-08" db="EMBL/GenBank/DDBJ databases">
        <title>Porphyromonas cangingivalis strain:COT-109_OH1386 Genome sequencing.</title>
        <authorList>
            <person name="Wallis C."/>
            <person name="Deusch O."/>
            <person name="O'Flynn C."/>
            <person name="Davis I."/>
            <person name="Jospin G."/>
            <person name="Darling A.E."/>
            <person name="Coil D.A."/>
            <person name="Alexiev A."/>
            <person name="Horsfall A."/>
            <person name="Kirkwood N."/>
            <person name="Harris S."/>
            <person name="Eisen J.A."/>
        </authorList>
    </citation>
    <scope>NUCLEOTIDE SEQUENCE [LARGE SCALE GENOMIC DNA]</scope>
    <source>
        <strain evidence="4">COT-109 OH1386</strain>
    </source>
</reference>
<evidence type="ECO:0000259" key="2">
    <source>
        <dbReference type="Pfam" id="PF21247"/>
    </source>
</evidence>
<organism evidence="3 4">
    <name type="scientific">Porphyromonas cangingivalis</name>
    <dbReference type="NCBI Taxonomy" id="36874"/>
    <lineage>
        <taxon>Bacteria</taxon>
        <taxon>Pseudomonadati</taxon>
        <taxon>Bacteroidota</taxon>
        <taxon>Bacteroidia</taxon>
        <taxon>Bacteroidales</taxon>
        <taxon>Porphyromonadaceae</taxon>
        <taxon>Porphyromonas</taxon>
    </lineage>
</organism>
<dbReference type="AlphaFoldDB" id="A0A0A2F3D0"/>
<evidence type="ECO:0000259" key="1">
    <source>
        <dbReference type="Pfam" id="PF04326"/>
    </source>
</evidence>
<gene>
    <name evidence="3" type="ORF">HQ35_01720</name>
</gene>
<name>A0A0A2F3D0_PORCN</name>
<sequence length="474" mass="54541">MRKIKDIAIAESGDSDFKERLETKNAKSWLKSVSAFANGIGGTLYFGVEDGTRKVIGIENIQTVISKITELIVARITPRPTFECIPLEREGKDVLVVSVDSGKQTPFYYVHEHHHTAYIRMGDESVPATDYQLNELILKGRNETYDSQITDKLRTDYSFTLLEATYLHTLNQHMTESDYVSFGLATEDAHLTNAGLLFADQCPLSDSRVFCTRWNGLQKGSVHDDAADDAEYSGNLISLLKNTTEFIRRNTRKGWIKTPDSRIEKPDYAERAYFEGVVNALIHRSYDFRGTEIHVDMFDDRLVISSPGGVYGGGELEPMRDGSYISKRRNPILADVFSRLRFMERRGSGMKKIFDATKDLYGYTKEKTPFFEVFGKSDFVLTIPNVNYIHDTIHDNIHDTIHDNIHDTIHEKVSMLLSFCEVSRSREEMMEFLELRNRDHFLKKYLRPLLDQGKIEMTIPEKPRSKHQRYRTRS</sequence>
<accession>A0A0A2F3D0</accession>
<dbReference type="InterPro" id="IPR049514">
    <property type="entry name" value="Fic-like_C"/>
</dbReference>
<dbReference type="Pfam" id="PF04326">
    <property type="entry name" value="SLFN_AlbA_2"/>
    <property type="match status" value="1"/>
</dbReference>
<dbReference type="Pfam" id="PF21247">
    <property type="entry name" value="Fic-like_C"/>
    <property type="match status" value="1"/>
</dbReference>
<feature type="domain" description="Filamentation induced by cAMP protein Fic-like C-terminal" evidence="2">
    <location>
        <begin position="411"/>
        <end position="471"/>
    </location>
</feature>
<dbReference type="EMBL" id="JQJD01000005">
    <property type="protein sequence ID" value="KGN82949.1"/>
    <property type="molecule type" value="Genomic_DNA"/>
</dbReference>
<dbReference type="InterPro" id="IPR038475">
    <property type="entry name" value="RecG_C_sf"/>
</dbReference>
<dbReference type="Gene3D" id="3.30.950.30">
    <property type="entry name" value="Schlafen, AAA domain"/>
    <property type="match status" value="1"/>
</dbReference>
<comment type="caution">
    <text evidence="3">The sequence shown here is derived from an EMBL/GenBank/DDBJ whole genome shotgun (WGS) entry which is preliminary data.</text>
</comment>
<evidence type="ECO:0000313" key="4">
    <source>
        <dbReference type="Proteomes" id="UP000030125"/>
    </source>
</evidence>
<dbReference type="InterPro" id="IPR038461">
    <property type="entry name" value="Schlafen_AlbA_2_dom_sf"/>
</dbReference>
<proteinExistence type="predicted"/>
<dbReference type="InterPro" id="IPR007421">
    <property type="entry name" value="Schlafen_AlbA_2_dom"/>
</dbReference>
<protein>
    <submittedName>
        <fullName evidence="3">ATPase AAA</fullName>
    </submittedName>
</protein>
<keyword evidence="4" id="KW-1185">Reference proteome</keyword>
<feature type="domain" description="Schlafen AlbA-2" evidence="1">
    <location>
        <begin position="11"/>
        <end position="128"/>
    </location>
</feature>